<organism evidence="2">
    <name type="scientific">marine sediment metagenome</name>
    <dbReference type="NCBI Taxonomy" id="412755"/>
    <lineage>
        <taxon>unclassified sequences</taxon>
        <taxon>metagenomes</taxon>
        <taxon>ecological metagenomes</taxon>
    </lineage>
</organism>
<comment type="caution">
    <text evidence="2">The sequence shown here is derived from an EMBL/GenBank/DDBJ whole genome shotgun (WGS) entry which is preliminary data.</text>
</comment>
<evidence type="ECO:0000259" key="1">
    <source>
        <dbReference type="Pfam" id="PF23571"/>
    </source>
</evidence>
<proteinExistence type="predicted"/>
<dbReference type="InterPro" id="IPR055377">
    <property type="entry name" value="GH3_M"/>
</dbReference>
<name>X0SXL2_9ZZZZ</name>
<sequence length="203" mass="23243">QADPSYKPATVLLDQVSAGERYELVFTSFNGGVMVRYRPGDMIKIVSMEDEEAGIKLPQLIFWSRADKLIDIGGFTRLDEKTLWLALEEAQVPYEGWIARKEVHQGQPLLHVYVPTQAPIAEREMMEARLHQSLKNFDSSYADLEKHLKMKPLRLTFLPPETLKKYDAERQLAGADPGHMKELHMQPPEEAVTRILEIARESQ</sequence>
<feature type="non-terminal residue" evidence="2">
    <location>
        <position position="1"/>
    </location>
</feature>
<dbReference type="AlphaFoldDB" id="X0SXL2"/>
<gene>
    <name evidence="2" type="ORF">S01H1_18354</name>
</gene>
<feature type="domain" description="GH3 middle" evidence="1">
    <location>
        <begin position="7"/>
        <end position="50"/>
    </location>
</feature>
<evidence type="ECO:0000313" key="2">
    <source>
        <dbReference type="EMBL" id="GAF79876.1"/>
    </source>
</evidence>
<accession>X0SXL2</accession>
<dbReference type="Pfam" id="PF23571">
    <property type="entry name" value="GH3_M"/>
    <property type="match status" value="1"/>
</dbReference>
<protein>
    <recommendedName>
        <fullName evidence="1">GH3 middle domain-containing protein</fullName>
    </recommendedName>
</protein>
<reference evidence="2" key="1">
    <citation type="journal article" date="2014" name="Front. Microbiol.">
        <title>High frequency of phylogenetically diverse reductive dehalogenase-homologous genes in deep subseafloor sedimentary metagenomes.</title>
        <authorList>
            <person name="Kawai M."/>
            <person name="Futagami T."/>
            <person name="Toyoda A."/>
            <person name="Takaki Y."/>
            <person name="Nishi S."/>
            <person name="Hori S."/>
            <person name="Arai W."/>
            <person name="Tsubouchi T."/>
            <person name="Morono Y."/>
            <person name="Uchiyama I."/>
            <person name="Ito T."/>
            <person name="Fujiyama A."/>
            <person name="Inagaki F."/>
            <person name="Takami H."/>
        </authorList>
    </citation>
    <scope>NUCLEOTIDE SEQUENCE</scope>
    <source>
        <strain evidence="2">Expedition CK06-06</strain>
    </source>
</reference>
<dbReference type="EMBL" id="BARS01009810">
    <property type="protein sequence ID" value="GAF79876.1"/>
    <property type="molecule type" value="Genomic_DNA"/>
</dbReference>